<gene>
    <name evidence="1" type="ORF">IT774_05105</name>
</gene>
<protein>
    <submittedName>
        <fullName evidence="1">Uncharacterized protein</fullName>
    </submittedName>
</protein>
<evidence type="ECO:0000313" key="2">
    <source>
        <dbReference type="Proteomes" id="UP000595095"/>
    </source>
</evidence>
<proteinExistence type="predicted"/>
<accession>A0A7S9DZ06</accession>
<dbReference type="KEGG" id="smaa:IT774_05105"/>
<dbReference type="EMBL" id="CP064795">
    <property type="protein sequence ID" value="QPG06552.1"/>
    <property type="molecule type" value="Genomic_DNA"/>
</dbReference>
<keyword evidence="2" id="KW-1185">Reference proteome</keyword>
<name>A0A7S9DZ06_9ALTE</name>
<evidence type="ECO:0000313" key="1">
    <source>
        <dbReference type="EMBL" id="QPG06552.1"/>
    </source>
</evidence>
<dbReference type="RefSeq" id="WP_195811628.1">
    <property type="nucleotide sequence ID" value="NZ_CP064795.1"/>
</dbReference>
<dbReference type="Proteomes" id="UP000595095">
    <property type="component" value="Chromosome"/>
</dbReference>
<reference evidence="1 2" key="1">
    <citation type="submission" date="2020-11" db="EMBL/GenBank/DDBJ databases">
        <title>Complete genome sequence for Salinimonas sp. strain G2-b.</title>
        <authorList>
            <person name="Park S.-J."/>
        </authorList>
    </citation>
    <scope>NUCLEOTIDE SEQUENCE [LARGE SCALE GENOMIC DNA]</scope>
    <source>
        <strain evidence="1 2">G2-b</strain>
    </source>
</reference>
<dbReference type="AlphaFoldDB" id="A0A7S9DZ06"/>
<organism evidence="1 2">
    <name type="scientific">Salinimonas marina</name>
    <dbReference type="NCBI Taxonomy" id="2785918"/>
    <lineage>
        <taxon>Bacteria</taxon>
        <taxon>Pseudomonadati</taxon>
        <taxon>Pseudomonadota</taxon>
        <taxon>Gammaproteobacteria</taxon>
        <taxon>Alteromonadales</taxon>
        <taxon>Alteromonadaceae</taxon>
        <taxon>Alteromonas/Salinimonas group</taxon>
        <taxon>Salinimonas</taxon>
    </lineage>
</organism>
<sequence length="97" mass="10888">MKTAKPTTNITEIAAQMMLESGRFWTTNELAEALKINKVKASGTLRNIRYGAKYRYEYRECSSTMKVISIGGTDTKQDCLWSLALGIKTPGAFFNRV</sequence>